<evidence type="ECO:0000313" key="10">
    <source>
        <dbReference type="Proteomes" id="UP000002279"/>
    </source>
</evidence>
<comment type="subcellular location">
    <subcellularLocation>
        <location evidence="1">Membrane</location>
        <topology evidence="1">Multi-pass membrane protein</topology>
    </subcellularLocation>
</comment>
<keyword evidence="5 8" id="KW-0472">Membrane</keyword>
<evidence type="ECO:0000256" key="1">
    <source>
        <dbReference type="ARBA" id="ARBA00004141"/>
    </source>
</evidence>
<feature type="transmembrane region" description="Helical" evidence="8">
    <location>
        <begin position="383"/>
        <end position="405"/>
    </location>
</feature>
<reference evidence="9 10" key="1">
    <citation type="journal article" date="2008" name="Nature">
        <title>Genome analysis of the platypus reveals unique signatures of evolution.</title>
        <authorList>
            <person name="Warren W.C."/>
            <person name="Hillier L.W."/>
            <person name="Marshall Graves J.A."/>
            <person name="Birney E."/>
            <person name="Ponting C.P."/>
            <person name="Grutzner F."/>
            <person name="Belov K."/>
            <person name="Miller W."/>
            <person name="Clarke L."/>
            <person name="Chinwalla A.T."/>
            <person name="Yang S.P."/>
            <person name="Heger A."/>
            <person name="Locke D.P."/>
            <person name="Miethke P."/>
            <person name="Waters P.D."/>
            <person name="Veyrunes F."/>
            <person name="Fulton L."/>
            <person name="Fulton B."/>
            <person name="Graves T."/>
            <person name="Wallis J."/>
            <person name="Puente X.S."/>
            <person name="Lopez-Otin C."/>
            <person name="Ordonez G.R."/>
            <person name="Eichler E.E."/>
            <person name="Chen L."/>
            <person name="Cheng Z."/>
            <person name="Deakin J.E."/>
            <person name="Alsop A."/>
            <person name="Thompson K."/>
            <person name="Kirby P."/>
            <person name="Papenfuss A.T."/>
            <person name="Wakefield M.J."/>
            <person name="Olender T."/>
            <person name="Lancet D."/>
            <person name="Huttley G.A."/>
            <person name="Smit A.F."/>
            <person name="Pask A."/>
            <person name="Temple-Smith P."/>
            <person name="Batzer M.A."/>
            <person name="Walker J.A."/>
            <person name="Konkel M.K."/>
            <person name="Harris R.S."/>
            <person name="Whittington C.M."/>
            <person name="Wong E.S."/>
            <person name="Gemmell N.J."/>
            <person name="Buschiazzo E."/>
            <person name="Vargas Jentzsch I.M."/>
            <person name="Merkel A."/>
            <person name="Schmitz J."/>
            <person name="Zemann A."/>
            <person name="Churakov G."/>
            <person name="Kriegs J.O."/>
            <person name="Brosius J."/>
            <person name="Murchison E.P."/>
            <person name="Sachidanandam R."/>
            <person name="Smith C."/>
            <person name="Hannon G.J."/>
            <person name="Tsend-Ayush E."/>
            <person name="McMillan D."/>
            <person name="Attenborough R."/>
            <person name="Rens W."/>
            <person name="Ferguson-Smith M."/>
            <person name="Lefevre C.M."/>
            <person name="Sharp J.A."/>
            <person name="Nicholas K.R."/>
            <person name="Ray D.A."/>
            <person name="Kube M."/>
            <person name="Reinhardt R."/>
            <person name="Pringle T.H."/>
            <person name="Taylor J."/>
            <person name="Jones R.C."/>
            <person name="Nixon B."/>
            <person name="Dacheux J.L."/>
            <person name="Niwa H."/>
            <person name="Sekita Y."/>
            <person name="Huang X."/>
            <person name="Stark A."/>
            <person name="Kheradpour P."/>
            <person name="Kellis M."/>
            <person name="Flicek P."/>
            <person name="Chen Y."/>
            <person name="Webber C."/>
            <person name="Hardison R."/>
            <person name="Nelson J."/>
            <person name="Hallsworth-Pepin K."/>
            <person name="Delehaunty K."/>
            <person name="Markovic C."/>
            <person name="Minx P."/>
            <person name="Feng Y."/>
            <person name="Kremitzki C."/>
            <person name="Mitreva M."/>
            <person name="Glasscock J."/>
            <person name="Wylie T."/>
            <person name="Wohldmann P."/>
            <person name="Thiru P."/>
            <person name="Nhan M.N."/>
            <person name="Pohl C.S."/>
            <person name="Smith S.M."/>
            <person name="Hou S."/>
            <person name="Nefedov M."/>
            <person name="de Jong P.J."/>
            <person name="Renfree M.B."/>
            <person name="Mardis E.R."/>
            <person name="Wilson R.K."/>
        </authorList>
    </citation>
    <scope>NUCLEOTIDE SEQUENCE [LARGE SCALE GENOMIC DNA]</scope>
    <source>
        <strain evidence="9 10">Glennie</strain>
    </source>
</reference>
<evidence type="ECO:0000256" key="4">
    <source>
        <dbReference type="ARBA" id="ARBA00022989"/>
    </source>
</evidence>
<feature type="binding site" evidence="6">
    <location>
        <position position="488"/>
    </location>
    <ligand>
        <name>Zn(2+)</name>
        <dbReference type="ChEBI" id="CHEBI:29105"/>
    </ligand>
</feature>
<reference evidence="9" key="2">
    <citation type="submission" date="2025-08" db="UniProtKB">
        <authorList>
            <consortium name="Ensembl"/>
        </authorList>
    </citation>
    <scope>IDENTIFICATION</scope>
    <source>
        <strain evidence="9">Glennie</strain>
    </source>
</reference>
<dbReference type="GO" id="GO:0003707">
    <property type="term" value="F:nuclear steroid receptor activity"/>
    <property type="evidence" value="ECO:0000318"/>
    <property type="project" value="GO_Central"/>
</dbReference>
<feature type="region of interest" description="Disordered" evidence="7">
    <location>
        <begin position="151"/>
        <end position="207"/>
    </location>
</feature>
<dbReference type="Bgee" id="ENSOANG00000003985">
    <property type="expression patterns" value="Expressed in endometrium and 8 other cell types or tissues"/>
</dbReference>
<protein>
    <submittedName>
        <fullName evidence="9">Progestin and adipoQ receptor family member 8</fullName>
    </submittedName>
</protein>
<name>F7BNZ6_ORNAN</name>
<dbReference type="STRING" id="9258.ENSOANP00000006308"/>
<dbReference type="Pfam" id="PF03006">
    <property type="entry name" value="HlyIII"/>
    <property type="match status" value="1"/>
</dbReference>
<dbReference type="Proteomes" id="UP000002279">
    <property type="component" value="Chromosome X1"/>
</dbReference>
<keyword evidence="4 8" id="KW-1133">Transmembrane helix</keyword>
<evidence type="ECO:0000256" key="8">
    <source>
        <dbReference type="SAM" id="Phobius"/>
    </source>
</evidence>
<evidence type="ECO:0000256" key="2">
    <source>
        <dbReference type="ARBA" id="ARBA00007018"/>
    </source>
</evidence>
<evidence type="ECO:0000256" key="5">
    <source>
        <dbReference type="ARBA" id="ARBA00023136"/>
    </source>
</evidence>
<dbReference type="InterPro" id="IPR004254">
    <property type="entry name" value="AdipoR/HlyIII-related"/>
</dbReference>
<dbReference type="InParanoid" id="F7BNZ6"/>
<dbReference type="GO" id="GO:0048545">
    <property type="term" value="P:response to steroid hormone"/>
    <property type="evidence" value="ECO:0000318"/>
    <property type="project" value="GO_Central"/>
</dbReference>
<accession>F7BNZ6</accession>
<evidence type="ECO:0000256" key="7">
    <source>
        <dbReference type="SAM" id="MobiDB-lite"/>
    </source>
</evidence>
<keyword evidence="10" id="KW-1185">Reference proteome</keyword>
<feature type="transmembrane region" description="Helical" evidence="8">
    <location>
        <begin position="285"/>
        <end position="303"/>
    </location>
</feature>
<dbReference type="AlphaFoldDB" id="F7BNZ6"/>
<evidence type="ECO:0000256" key="6">
    <source>
        <dbReference type="PIRSR" id="PIRSR604254-1"/>
    </source>
</evidence>
<dbReference type="GO" id="GO:0046872">
    <property type="term" value="F:metal ion binding"/>
    <property type="evidence" value="ECO:0007669"/>
    <property type="project" value="UniProtKB-KW"/>
</dbReference>
<feature type="transmembrane region" description="Helical" evidence="8">
    <location>
        <begin position="526"/>
        <end position="547"/>
    </location>
</feature>
<keyword evidence="3 8" id="KW-0812">Transmembrane</keyword>
<sequence>MTSEAQARALSTEPRCFSAVLTVGRDCVGFIVPLASPKCSVQCPATSKCSINTTDCSPHSCPSVYPWYLLSTCYAQSTKRVGEYNRIDRHIPCPQRACSLTAFSCQEPGSPLAAEEQLSPSLSRRLTGEVKEGGSREKNQSSHAVVLTRALSPGLYAESRPPGGGGEGEESGGGGGSGGERREAGEESRGGGEGERGGGPGPASPTMTTAILERLGTLSVSGQQLCRLPRLLEDGLPKLPRTVPETDVPQLFREPYIRAGYRPTGHGWRYYFLSLFQKHNEVVNVWTHLLAALAVLLRFRAFAAGQALAWGSARALPLLLFVLSSLTYLTCSLLAHLLQSKSELSHYTFYFVDYVGVSVYQYGSALAHFFYSADQAWYERFRPVFLPAAAFCGWLSCAGCCYAKYRYRRPYPVMRKLCQVVPAGLAFVLDVSPVAHRVALCHLAGCQDQAARYHALQILSFLVSAYFFSCPVPEKYFPGSCDIVGHGHQIFHAFLAVCTLSQLEATLLDFQGRQDIFAQRHGPLSVYGAGLSFFVLAACSAATAALLRRRVKESLTRKDS</sequence>
<dbReference type="eggNOG" id="KOG0748">
    <property type="taxonomic scope" value="Eukaryota"/>
</dbReference>
<dbReference type="PANTHER" id="PTHR20855:SF22">
    <property type="entry name" value="MEMBRANE PROGESTIN RECEPTOR BETA"/>
    <property type="match status" value="1"/>
</dbReference>
<dbReference type="GeneTree" id="ENSGT00940000159860"/>
<evidence type="ECO:0000256" key="3">
    <source>
        <dbReference type="ARBA" id="ARBA00022692"/>
    </source>
</evidence>
<feature type="compositionally biased region" description="Basic and acidic residues" evidence="7">
    <location>
        <begin position="179"/>
        <end position="196"/>
    </location>
</feature>
<reference evidence="9" key="3">
    <citation type="submission" date="2025-09" db="UniProtKB">
        <authorList>
            <consortium name="Ensembl"/>
        </authorList>
    </citation>
    <scope>IDENTIFICATION</scope>
    <source>
        <strain evidence="9">Glennie</strain>
    </source>
</reference>
<keyword evidence="6" id="KW-0479">Metal-binding</keyword>
<dbReference type="OMA" id="QYGCSLG"/>
<feature type="binding site" evidence="6">
    <location>
        <position position="492"/>
    </location>
    <ligand>
        <name>Zn(2+)</name>
        <dbReference type="ChEBI" id="CHEBI:29105"/>
    </ligand>
</feature>
<feature type="binding site" evidence="6">
    <location>
        <position position="336"/>
    </location>
    <ligand>
        <name>Zn(2+)</name>
        <dbReference type="ChEBI" id="CHEBI:29105"/>
    </ligand>
</feature>
<comment type="similarity">
    <text evidence="2">Belongs to the ADIPOR family.</text>
</comment>
<dbReference type="GO" id="GO:0005886">
    <property type="term" value="C:plasma membrane"/>
    <property type="evidence" value="ECO:0000318"/>
    <property type="project" value="GO_Central"/>
</dbReference>
<organism evidence="9 10">
    <name type="scientific">Ornithorhynchus anatinus</name>
    <name type="common">Duckbill platypus</name>
    <dbReference type="NCBI Taxonomy" id="9258"/>
    <lineage>
        <taxon>Eukaryota</taxon>
        <taxon>Metazoa</taxon>
        <taxon>Chordata</taxon>
        <taxon>Craniata</taxon>
        <taxon>Vertebrata</taxon>
        <taxon>Euteleostomi</taxon>
        <taxon>Mammalia</taxon>
        <taxon>Monotremata</taxon>
        <taxon>Ornithorhynchidae</taxon>
        <taxon>Ornithorhynchus</taxon>
    </lineage>
</organism>
<dbReference type="HOGENOM" id="CLU_052356_0_0_1"/>
<feature type="transmembrane region" description="Helical" evidence="8">
    <location>
        <begin position="315"/>
        <end position="335"/>
    </location>
</feature>
<dbReference type="PANTHER" id="PTHR20855">
    <property type="entry name" value="ADIPOR/PROGESTIN RECEPTOR-RELATED"/>
    <property type="match status" value="1"/>
</dbReference>
<keyword evidence="6" id="KW-0862">Zinc</keyword>
<proteinExistence type="inferred from homology"/>
<feature type="compositionally biased region" description="Gly residues" evidence="7">
    <location>
        <begin position="162"/>
        <end position="178"/>
    </location>
</feature>
<feature type="transmembrane region" description="Helical" evidence="8">
    <location>
        <begin position="347"/>
        <end position="371"/>
    </location>
</feature>
<gene>
    <name evidence="9" type="primary">PAQR8</name>
</gene>
<evidence type="ECO:0000313" key="9">
    <source>
        <dbReference type="Ensembl" id="ENSOANP00000006308.2"/>
    </source>
</evidence>
<dbReference type="Ensembl" id="ENSOANT00000006310.2">
    <property type="protein sequence ID" value="ENSOANP00000006308.2"/>
    <property type="gene ID" value="ENSOANG00000003985.2"/>
</dbReference>
<dbReference type="FunCoup" id="F7BNZ6">
    <property type="interactions" value="793"/>
</dbReference>
<dbReference type="GO" id="GO:0005496">
    <property type="term" value="F:steroid binding"/>
    <property type="evidence" value="ECO:0000318"/>
    <property type="project" value="GO_Central"/>
</dbReference>